<keyword evidence="1" id="KW-0813">Transport</keyword>
<reference evidence="3 5" key="1">
    <citation type="journal article" date="2018" name="Appl. Microbiol. Biotechnol.">
        <title>Co-cultivation of the strictly anaerobic methanogen Methanosarcina barkeri with aerobic methanotrophs in an oxygen-limited membrane bioreactor.</title>
        <authorList>
            <person name="In 't Zandt M.H."/>
            <person name="van den Bosch T.J.M."/>
            <person name="Rijkers R."/>
            <person name="van Kessel M.A.H.J."/>
            <person name="Jetten M.S.M."/>
            <person name="Welte C.U."/>
        </authorList>
    </citation>
    <scope>NUCLEOTIDE SEQUENCE [LARGE SCALE GENOMIC DNA]</scope>
    <source>
        <strain evidence="3 5">DSM 17706</strain>
    </source>
</reference>
<dbReference type="Proteomes" id="UP000316781">
    <property type="component" value="Unassembled WGS sequence"/>
</dbReference>
<keyword evidence="2" id="KW-0812">Transmembrane</keyword>
<evidence type="ECO:0000313" key="6">
    <source>
        <dbReference type="Proteomes" id="UP000316781"/>
    </source>
</evidence>
<dbReference type="EMBL" id="VJMF01000058">
    <property type="protein sequence ID" value="TRL31288.1"/>
    <property type="molecule type" value="Genomic_DNA"/>
</dbReference>
<organism evidence="3 5">
    <name type="scientific">Methylosinus sporium</name>
    <dbReference type="NCBI Taxonomy" id="428"/>
    <lineage>
        <taxon>Bacteria</taxon>
        <taxon>Pseudomonadati</taxon>
        <taxon>Pseudomonadota</taxon>
        <taxon>Alphaproteobacteria</taxon>
        <taxon>Hyphomicrobiales</taxon>
        <taxon>Methylocystaceae</taxon>
        <taxon>Methylosinus</taxon>
    </lineage>
</organism>
<sequence length="111" mass="11831">MTMDKNESDRDLRARLERLQAELVGKEAERRAETGGGLPVGGSFGKALSAGFTVLSEFVAAILVGALIGWQADRWFGSGPWLLILFLGLGVAAGFYNVFRFVAPKDARGGG</sequence>
<reference evidence="3" key="2">
    <citation type="submission" date="2018-02" db="EMBL/GenBank/DDBJ databases">
        <authorList>
            <person name="Cohen D.B."/>
            <person name="Kent A.D."/>
        </authorList>
    </citation>
    <scope>NUCLEOTIDE SEQUENCE</scope>
    <source>
        <strain evidence="3">DSM 17706</strain>
    </source>
</reference>
<feature type="transmembrane region" description="Helical" evidence="2">
    <location>
        <begin position="47"/>
        <end position="69"/>
    </location>
</feature>
<dbReference type="GO" id="GO:1902600">
    <property type="term" value="P:proton transmembrane transport"/>
    <property type="evidence" value="ECO:0007669"/>
    <property type="project" value="UniProtKB-KW"/>
</dbReference>
<comment type="caution">
    <text evidence="3">The sequence shown here is derived from an EMBL/GenBank/DDBJ whole genome shotgun (WGS) entry which is preliminary data.</text>
</comment>
<keyword evidence="5" id="KW-1185">Reference proteome</keyword>
<accession>A0A2U1SUY0</accession>
<reference evidence="4 6" key="3">
    <citation type="submission" date="2019-07" db="EMBL/GenBank/DDBJ databases">
        <title>Ln-dependent methylotrophs.</title>
        <authorList>
            <person name="Tani A."/>
        </authorList>
    </citation>
    <scope>NUCLEOTIDE SEQUENCE [LARGE SCALE GENOMIC DNA]</scope>
    <source>
        <strain evidence="4 6">SM89A</strain>
    </source>
</reference>
<name>A0A2U1SUY0_METSR</name>
<dbReference type="InterPro" id="IPR016989">
    <property type="entry name" value="Atp1_alphaprobac"/>
</dbReference>
<dbReference type="RefSeq" id="WP_108915694.1">
    <property type="nucleotide sequence ID" value="NZ_BGJY01000001.1"/>
</dbReference>
<keyword evidence="2" id="KW-1133">Transmembrane helix</keyword>
<dbReference type="Proteomes" id="UP000245137">
    <property type="component" value="Unassembled WGS sequence"/>
</dbReference>
<dbReference type="PIRSF" id="PIRSF032126">
    <property type="entry name" value="F0F1_ATP_synthase_subunit_I"/>
    <property type="match status" value="1"/>
</dbReference>
<evidence type="ECO:0000313" key="4">
    <source>
        <dbReference type="EMBL" id="TRL31288.1"/>
    </source>
</evidence>
<evidence type="ECO:0000313" key="5">
    <source>
        <dbReference type="Proteomes" id="UP000245137"/>
    </source>
</evidence>
<dbReference type="GO" id="GO:0045259">
    <property type="term" value="C:proton-transporting ATP synthase complex"/>
    <property type="evidence" value="ECO:0007669"/>
    <property type="project" value="UniProtKB-UniRule"/>
</dbReference>
<gene>
    <name evidence="3" type="ORF">C5689_02455</name>
    <name evidence="4" type="ORF">FM996_14100</name>
</gene>
<evidence type="ECO:0000313" key="3">
    <source>
        <dbReference type="EMBL" id="PWB95406.1"/>
    </source>
</evidence>
<dbReference type="InterPro" id="IPR032820">
    <property type="entry name" value="ATPase_put"/>
</dbReference>
<feature type="transmembrane region" description="Helical" evidence="2">
    <location>
        <begin position="81"/>
        <end position="99"/>
    </location>
</feature>
<proteinExistence type="inferred from homology"/>
<evidence type="ECO:0000256" key="2">
    <source>
        <dbReference type="SAM" id="Phobius"/>
    </source>
</evidence>
<keyword evidence="1 2" id="KW-0472">Membrane</keyword>
<dbReference type="AlphaFoldDB" id="A0A2U1SUY0"/>
<protein>
    <recommendedName>
        <fullName evidence="1">ATP synthase protein I</fullName>
    </recommendedName>
</protein>
<dbReference type="OrthoDB" id="15401at2"/>
<comment type="function">
    <text evidence="1">A possible function for this protein is to guide the assembly of the membrane sector of the ATPase enzyme complex.</text>
</comment>
<comment type="similarity">
    <text evidence="1">Belongs to the bacterial AtpI family.</text>
</comment>
<evidence type="ECO:0000256" key="1">
    <source>
        <dbReference type="PIRNR" id="PIRNR032126"/>
    </source>
</evidence>
<dbReference type="EMBL" id="PUIV01000002">
    <property type="protein sequence ID" value="PWB95406.1"/>
    <property type="molecule type" value="Genomic_DNA"/>
</dbReference>
<dbReference type="Pfam" id="PF09527">
    <property type="entry name" value="ATPase_gene1"/>
    <property type="match status" value="1"/>
</dbReference>
<keyword evidence="1" id="KW-0375">Hydrogen ion transport</keyword>
<keyword evidence="1" id="KW-0406">Ion transport</keyword>